<dbReference type="Proteomes" id="UP000188613">
    <property type="component" value="Unassembled WGS sequence"/>
</dbReference>
<feature type="domain" description="Thioredoxin" evidence="5">
    <location>
        <begin position="13"/>
        <end position="175"/>
    </location>
</feature>
<evidence type="ECO:0000313" key="6">
    <source>
        <dbReference type="EMBL" id="OMP66723.1"/>
    </source>
</evidence>
<dbReference type="GO" id="GO:0046872">
    <property type="term" value="F:metal ion binding"/>
    <property type="evidence" value="ECO:0007669"/>
    <property type="project" value="UniProtKB-KW"/>
</dbReference>
<dbReference type="EMBL" id="MSFI01000019">
    <property type="protein sequence ID" value="OMP66723.1"/>
    <property type="molecule type" value="Genomic_DNA"/>
</dbReference>
<dbReference type="Gene3D" id="3.40.30.10">
    <property type="entry name" value="Glutaredoxin"/>
    <property type="match status" value="1"/>
</dbReference>
<evidence type="ECO:0000256" key="3">
    <source>
        <dbReference type="PIRSR" id="PIRSR603782-1"/>
    </source>
</evidence>
<feature type="binding site" evidence="3">
    <location>
        <position position="138"/>
    </location>
    <ligand>
        <name>Cu cation</name>
        <dbReference type="ChEBI" id="CHEBI:23378"/>
    </ligand>
</feature>
<comment type="caution">
    <text evidence="6">The sequence shown here is derived from an EMBL/GenBank/DDBJ whole genome shotgun (WGS) entry which is preliminary data.</text>
</comment>
<evidence type="ECO:0000256" key="2">
    <source>
        <dbReference type="ARBA" id="ARBA00023008"/>
    </source>
</evidence>
<dbReference type="SUPFAM" id="SSF52833">
    <property type="entry name" value="Thioredoxin-like"/>
    <property type="match status" value="1"/>
</dbReference>
<reference evidence="6 7" key="1">
    <citation type="submission" date="2016-12" db="EMBL/GenBank/DDBJ databases">
        <title>Domibacillus sp. SAB 38T whole genome sequencing.</title>
        <authorList>
            <person name="Verma A."/>
            <person name="Ojha A.K."/>
            <person name="Krishnamurthi S."/>
        </authorList>
    </citation>
    <scope>NUCLEOTIDE SEQUENCE [LARGE SCALE GENOMIC DNA]</scope>
    <source>
        <strain evidence="6 7">SAB 38</strain>
    </source>
</reference>
<evidence type="ECO:0000256" key="1">
    <source>
        <dbReference type="ARBA" id="ARBA00010996"/>
    </source>
</evidence>
<feature type="binding site" evidence="3">
    <location>
        <position position="52"/>
    </location>
    <ligand>
        <name>Cu cation</name>
        <dbReference type="ChEBI" id="CHEBI:23378"/>
    </ligand>
</feature>
<dbReference type="InterPro" id="IPR036249">
    <property type="entry name" value="Thioredoxin-like_sf"/>
</dbReference>
<dbReference type="Pfam" id="PF02630">
    <property type="entry name" value="SCO1-SenC"/>
    <property type="match status" value="1"/>
</dbReference>
<dbReference type="PROSITE" id="PS51352">
    <property type="entry name" value="THIOREDOXIN_2"/>
    <property type="match status" value="1"/>
</dbReference>
<dbReference type="InterPro" id="IPR003782">
    <property type="entry name" value="SCO1/SenC"/>
</dbReference>
<feature type="binding site" evidence="3">
    <location>
        <position position="48"/>
    </location>
    <ligand>
        <name>Cu cation</name>
        <dbReference type="ChEBI" id="CHEBI:23378"/>
    </ligand>
</feature>
<gene>
    <name evidence="6" type="ORF">BTO28_11655</name>
</gene>
<dbReference type="AlphaFoldDB" id="A0A1V2A6U2"/>
<keyword evidence="4" id="KW-1015">Disulfide bond</keyword>
<dbReference type="OrthoDB" id="9811998at2"/>
<feature type="disulfide bond" description="Redox-active" evidence="4">
    <location>
        <begin position="48"/>
        <end position="52"/>
    </location>
</feature>
<dbReference type="PANTHER" id="PTHR12151:SF25">
    <property type="entry name" value="LINALOOL DEHYDRATASE_ISOMERASE DOMAIN-CONTAINING PROTEIN"/>
    <property type="match status" value="1"/>
</dbReference>
<proteinExistence type="inferred from homology"/>
<dbReference type="PANTHER" id="PTHR12151">
    <property type="entry name" value="ELECTRON TRANSPORT PROTIN SCO1/SENC FAMILY MEMBER"/>
    <property type="match status" value="1"/>
</dbReference>
<keyword evidence="3" id="KW-0479">Metal-binding</keyword>
<dbReference type="CDD" id="cd02968">
    <property type="entry name" value="SCO"/>
    <property type="match status" value="1"/>
</dbReference>
<evidence type="ECO:0000259" key="5">
    <source>
        <dbReference type="PROSITE" id="PS51352"/>
    </source>
</evidence>
<name>A0A1V2A6U2_9BACI</name>
<evidence type="ECO:0000313" key="7">
    <source>
        <dbReference type="Proteomes" id="UP000188613"/>
    </source>
</evidence>
<accession>A0A1V2A6U2</accession>
<comment type="similarity">
    <text evidence="1">Belongs to the SCO1/2 family.</text>
</comment>
<sequence length="178" mass="20582">MALFFFWSTALELPKLGTVKEPSLAEVSGKELSIEGKPMLVTFFYTECPNVCPFTFQDLKKLQKVLNDKNVTEDQYQILSVTLDPENDTRENILQYKQAFDISSSNWLFLRGSKEETEAFAKNFQMYYEKSEDGFITHSTTMFVVDSNRQIRARHDMAAGRNRVDVEKVADHLMQLTQ</sequence>
<dbReference type="STRING" id="1714355.BTO28_11655"/>
<dbReference type="InterPro" id="IPR013766">
    <property type="entry name" value="Thioredoxin_domain"/>
</dbReference>
<keyword evidence="2 3" id="KW-0186">Copper</keyword>
<evidence type="ECO:0000256" key="4">
    <source>
        <dbReference type="PIRSR" id="PIRSR603782-2"/>
    </source>
</evidence>
<protein>
    <submittedName>
        <fullName evidence="6">SCO family protein</fullName>
    </submittedName>
</protein>
<organism evidence="6 7">
    <name type="scientific">Domibacillus epiphyticus</name>
    <dbReference type="NCBI Taxonomy" id="1714355"/>
    <lineage>
        <taxon>Bacteria</taxon>
        <taxon>Bacillati</taxon>
        <taxon>Bacillota</taxon>
        <taxon>Bacilli</taxon>
        <taxon>Bacillales</taxon>
        <taxon>Bacillaceae</taxon>
        <taxon>Domibacillus</taxon>
    </lineage>
</organism>
<keyword evidence="7" id="KW-1185">Reference proteome</keyword>